<comment type="similarity">
    <text evidence="1">Belongs to the saccharopine dehydrogenase family.</text>
</comment>
<sequence length="454" mass="49435">MAEALKAPFYDLIIVGASGFTGKYVVKEALKFLNINNPSSPLKSLAIAGRNPRKLSESLSWATHPNPPPPIPILFADITDPESLLRLCSHTKLILNCVGPFRLHGEPLVAACVEAGCDYLDICGEPEFMERMEAKYHDQAGESGSLVISACGFDSVPAELGFMFNSRQWVSPAVPNRVEAYLSLESEKRVVGNFGTYESAVLGVANAEKLQLLRRSRPKRARPVIPGPPPPKGSMIEHQKEVGLWAVKLPSADSSVVRRTLATLGENPCGLPGVNESADQISKREAFWSTLKPAHFGVKIGSKSLLGVLGFITVGMLMGLLGISSFGKWLLLKFPSFFSLGGFRKDGPTEDEVRSASFKMWFVAHGFRDSGSLSQGNNKPDMEIVTRVMGPEIGYVTTPIILLQCALILLNQRHNLPKGGVFPPGIVFGPTDLQERLKDNGISFDFILERAYSV</sequence>
<protein>
    <recommendedName>
        <fullName evidence="3">Saccharopine dehydrogenase NADP binding domain-containing protein</fullName>
    </recommendedName>
</protein>
<feature type="transmembrane region" description="Helical" evidence="2">
    <location>
        <begin position="305"/>
        <end position="327"/>
    </location>
</feature>
<name>A0AAD3Y4G0_NEPGR</name>
<comment type="caution">
    <text evidence="4">The sequence shown here is derived from an EMBL/GenBank/DDBJ whole genome shotgun (WGS) entry which is preliminary data.</text>
</comment>
<evidence type="ECO:0000313" key="5">
    <source>
        <dbReference type="Proteomes" id="UP001279734"/>
    </source>
</evidence>
<keyword evidence="2" id="KW-0812">Transmembrane</keyword>
<dbReference type="Gene3D" id="3.40.50.720">
    <property type="entry name" value="NAD(P)-binding Rossmann-like Domain"/>
    <property type="match status" value="1"/>
</dbReference>
<evidence type="ECO:0000313" key="4">
    <source>
        <dbReference type="EMBL" id="GMH26999.1"/>
    </source>
</evidence>
<dbReference type="GO" id="GO:0009247">
    <property type="term" value="P:glycolipid biosynthetic process"/>
    <property type="evidence" value="ECO:0007669"/>
    <property type="project" value="TreeGrafter"/>
</dbReference>
<accession>A0AAD3Y4G0</accession>
<feature type="transmembrane region" description="Helical" evidence="2">
    <location>
        <begin position="393"/>
        <end position="410"/>
    </location>
</feature>
<dbReference type="PANTHER" id="PTHR12286:SF5">
    <property type="entry name" value="SACCHAROPINE DEHYDROGENASE-LIKE OXIDOREDUCTASE"/>
    <property type="match status" value="1"/>
</dbReference>
<dbReference type="AlphaFoldDB" id="A0AAD3Y4G0"/>
<keyword evidence="2" id="KW-0472">Membrane</keyword>
<dbReference type="InterPro" id="IPR051276">
    <property type="entry name" value="Saccharopine_DH-like_oxidrdct"/>
</dbReference>
<dbReference type="InterPro" id="IPR036291">
    <property type="entry name" value="NAD(P)-bd_dom_sf"/>
</dbReference>
<dbReference type="PANTHER" id="PTHR12286">
    <property type="entry name" value="SACCHAROPINE DEHYDROGENASE-LIKE OXIDOREDUCTASE"/>
    <property type="match status" value="1"/>
</dbReference>
<dbReference type="SUPFAM" id="SSF51735">
    <property type="entry name" value="NAD(P)-binding Rossmann-fold domains"/>
    <property type="match status" value="1"/>
</dbReference>
<dbReference type="EMBL" id="BSYO01000032">
    <property type="protein sequence ID" value="GMH26999.1"/>
    <property type="molecule type" value="Genomic_DNA"/>
</dbReference>
<evidence type="ECO:0000256" key="1">
    <source>
        <dbReference type="ARBA" id="ARBA00038048"/>
    </source>
</evidence>
<evidence type="ECO:0000259" key="3">
    <source>
        <dbReference type="Pfam" id="PF03435"/>
    </source>
</evidence>
<dbReference type="GO" id="GO:0005739">
    <property type="term" value="C:mitochondrion"/>
    <property type="evidence" value="ECO:0007669"/>
    <property type="project" value="TreeGrafter"/>
</dbReference>
<keyword evidence="5" id="KW-1185">Reference proteome</keyword>
<reference evidence="4" key="1">
    <citation type="submission" date="2023-05" db="EMBL/GenBank/DDBJ databases">
        <title>Nepenthes gracilis genome sequencing.</title>
        <authorList>
            <person name="Fukushima K."/>
        </authorList>
    </citation>
    <scope>NUCLEOTIDE SEQUENCE</scope>
    <source>
        <strain evidence="4">SING2019-196</strain>
    </source>
</reference>
<gene>
    <name evidence="4" type="ORF">Nepgr_028842</name>
</gene>
<evidence type="ECO:0000256" key="2">
    <source>
        <dbReference type="SAM" id="Phobius"/>
    </source>
</evidence>
<feature type="domain" description="Saccharopine dehydrogenase NADP binding" evidence="3">
    <location>
        <begin position="13"/>
        <end position="148"/>
    </location>
</feature>
<dbReference type="GO" id="GO:0005811">
    <property type="term" value="C:lipid droplet"/>
    <property type="evidence" value="ECO:0007669"/>
    <property type="project" value="TreeGrafter"/>
</dbReference>
<keyword evidence="2" id="KW-1133">Transmembrane helix</keyword>
<organism evidence="4 5">
    <name type="scientific">Nepenthes gracilis</name>
    <name type="common">Slender pitcher plant</name>
    <dbReference type="NCBI Taxonomy" id="150966"/>
    <lineage>
        <taxon>Eukaryota</taxon>
        <taxon>Viridiplantae</taxon>
        <taxon>Streptophyta</taxon>
        <taxon>Embryophyta</taxon>
        <taxon>Tracheophyta</taxon>
        <taxon>Spermatophyta</taxon>
        <taxon>Magnoliopsida</taxon>
        <taxon>eudicotyledons</taxon>
        <taxon>Gunneridae</taxon>
        <taxon>Pentapetalae</taxon>
        <taxon>Caryophyllales</taxon>
        <taxon>Nepenthaceae</taxon>
        <taxon>Nepenthes</taxon>
    </lineage>
</organism>
<dbReference type="GO" id="GO:0005886">
    <property type="term" value="C:plasma membrane"/>
    <property type="evidence" value="ECO:0007669"/>
    <property type="project" value="TreeGrafter"/>
</dbReference>
<dbReference type="InterPro" id="IPR005097">
    <property type="entry name" value="Sacchrp_dh_NADP-bd"/>
</dbReference>
<proteinExistence type="inferred from homology"/>
<dbReference type="Pfam" id="PF03435">
    <property type="entry name" value="Sacchrp_dh_NADP"/>
    <property type="match status" value="1"/>
</dbReference>
<dbReference type="Proteomes" id="UP001279734">
    <property type="component" value="Unassembled WGS sequence"/>
</dbReference>
<dbReference type="FunFam" id="3.40.50.720:FF:000455">
    <property type="entry name" value="Putative mitochondrial saccharopine dehydrogenase-like oxidoreductase"/>
    <property type="match status" value="1"/>
</dbReference>